<sequence>MEAMGDVPICRVCGENAVKHMPGVKFDDLVAEKDKDEVDAESLVTNLHAEDADKQEMPTVSVGDAMRVDQEMYMKYSGLTFAEVVKEFGQTPKMLDIKLAVFFTATGREVVYPCERDEKFKRKYPTVKIGCSNNIVVQQGPSGSDRRAIFPTQGPMMLAAAGSATVGAGKDLQAPSVQSVRLTVRSNEVLQEEAEKLKEAKGKKAKRGLKSGGTAELLAVDGEDSDEDQEALSALEAARGSDGTPAKWPRASPSPTASRAGSRASCARSVAPNPHKCGTAAYWMHELDIDKALDGSKLGQPLNQASLLMPNLDVTERGLLTKRMDLVRDAVTMNCDNCHNLKDAELIGKANELAKSGAKPTLKLWVALAKRYTNNTFEKVEKMTEKSEIKAELKDYLQHICMWNGSSKRVLDDGCTTKPPLRLTGLVDQQLAQVFRDCAMKSMLLKMVCDGEKSALRVSAFIEAATAVWEDLPEDAGLGDRCALEFTNCSTIFTLLALLQSDSTFDVIVADSDAIELLQTLHVKASELHLDQCSVALTAAAVTTCKYWNDRIEAKSKLADRMGKFANEMKIHYLAVRKTDPDGTSSAAVTLSGAARQLGVWEATLGAGSVDDLKAEVVSQSQQTATALMAMIRGGAAVPDMADRLAAHKTLFKELDELGPMNDLLTRLSSDLNRAQSQMDMSAKHAILDKCIAEWGFSEAAATSLKDAVAACDGRRLPETTAAAACDRCLGIVERFNKSMETESASEFELLGVHVAGAFETLAKLTAPEHEEKLTKVAPLLQYATATLKQINILRSAQPADGNPEDTDKTQHIESGMDAAVRMRTRCSSAYAACNAFINEFPIIKVKVPLLLEFSAGVIAQSGVQARDVIKTKITDAISSLGEAIDKMMPLKQWEEKTVGLKTIDELVDLYERTLKDVDTQGLEEKADAIGDLLEQFKSTTAKYSLDTDTEVVDSTSDAMIKTRAIRATDAVMSFLSTPSVMKDKVAMQRKAMAIAEKLKRWKMDPEEMNDVIVARYKLALKYK</sequence>
<organism evidence="3 4">
    <name type="scientific">Prorocentrum cordatum</name>
    <dbReference type="NCBI Taxonomy" id="2364126"/>
    <lineage>
        <taxon>Eukaryota</taxon>
        <taxon>Sar</taxon>
        <taxon>Alveolata</taxon>
        <taxon>Dinophyceae</taxon>
        <taxon>Prorocentrales</taxon>
        <taxon>Prorocentraceae</taxon>
        <taxon>Prorocentrum</taxon>
    </lineage>
</organism>
<feature type="compositionally biased region" description="Low complexity" evidence="2">
    <location>
        <begin position="257"/>
        <end position="269"/>
    </location>
</feature>
<keyword evidence="4" id="KW-1185">Reference proteome</keyword>
<evidence type="ECO:0000313" key="3">
    <source>
        <dbReference type="EMBL" id="CAK0890716.1"/>
    </source>
</evidence>
<dbReference type="Proteomes" id="UP001189429">
    <property type="component" value="Unassembled WGS sequence"/>
</dbReference>
<proteinExistence type="predicted"/>
<name>A0ABN9WZL6_9DINO</name>
<protein>
    <submittedName>
        <fullName evidence="3">Uncharacterized protein</fullName>
    </submittedName>
</protein>
<feature type="region of interest" description="Disordered" evidence="2">
    <location>
        <begin position="236"/>
        <end position="271"/>
    </location>
</feature>
<feature type="coiled-coil region" evidence="1">
    <location>
        <begin position="180"/>
        <end position="207"/>
    </location>
</feature>
<accession>A0ABN9WZL6</accession>
<comment type="caution">
    <text evidence="3">The sequence shown here is derived from an EMBL/GenBank/DDBJ whole genome shotgun (WGS) entry which is preliminary data.</text>
</comment>
<gene>
    <name evidence="3" type="ORF">PCOR1329_LOCUS70831</name>
</gene>
<dbReference type="EMBL" id="CAUYUJ010019381">
    <property type="protein sequence ID" value="CAK0890716.1"/>
    <property type="molecule type" value="Genomic_DNA"/>
</dbReference>
<evidence type="ECO:0000256" key="2">
    <source>
        <dbReference type="SAM" id="MobiDB-lite"/>
    </source>
</evidence>
<evidence type="ECO:0000313" key="4">
    <source>
        <dbReference type="Proteomes" id="UP001189429"/>
    </source>
</evidence>
<keyword evidence="1" id="KW-0175">Coiled coil</keyword>
<evidence type="ECO:0000256" key="1">
    <source>
        <dbReference type="SAM" id="Coils"/>
    </source>
</evidence>
<reference evidence="3" key="1">
    <citation type="submission" date="2023-10" db="EMBL/GenBank/DDBJ databases">
        <authorList>
            <person name="Chen Y."/>
            <person name="Shah S."/>
            <person name="Dougan E. K."/>
            <person name="Thang M."/>
            <person name="Chan C."/>
        </authorList>
    </citation>
    <scope>NUCLEOTIDE SEQUENCE [LARGE SCALE GENOMIC DNA]</scope>
</reference>